<accession>A0A9D7F7K1</accession>
<reference evidence="2" key="1">
    <citation type="submission" date="2020-10" db="EMBL/GenBank/DDBJ databases">
        <title>Connecting structure to function with the recovery of over 1000 high-quality activated sludge metagenome-assembled genomes encoding full-length rRNA genes using long-read sequencing.</title>
        <authorList>
            <person name="Singleton C.M."/>
            <person name="Petriglieri F."/>
            <person name="Kristensen J.M."/>
            <person name="Kirkegaard R.H."/>
            <person name="Michaelsen T.Y."/>
            <person name="Andersen M.H."/>
            <person name="Karst S.M."/>
            <person name="Dueholm M.S."/>
            <person name="Nielsen P.H."/>
            <person name="Albertsen M."/>
        </authorList>
    </citation>
    <scope>NUCLEOTIDE SEQUENCE</scope>
    <source>
        <strain evidence="2">EsbW_18-Q3-R4-48_MAXAC.044</strain>
    </source>
</reference>
<dbReference type="AlphaFoldDB" id="A0A9D7F7K1"/>
<organism evidence="2 3">
    <name type="scientific">Candidatus Propionivibrio dominans</name>
    <dbReference type="NCBI Taxonomy" id="2954373"/>
    <lineage>
        <taxon>Bacteria</taxon>
        <taxon>Pseudomonadati</taxon>
        <taxon>Pseudomonadota</taxon>
        <taxon>Betaproteobacteria</taxon>
        <taxon>Rhodocyclales</taxon>
        <taxon>Rhodocyclaceae</taxon>
        <taxon>Propionivibrio</taxon>
    </lineage>
</organism>
<dbReference type="Proteomes" id="UP000886602">
    <property type="component" value="Unassembled WGS sequence"/>
</dbReference>
<feature type="compositionally biased region" description="Basic residues" evidence="1">
    <location>
        <begin position="12"/>
        <end position="26"/>
    </location>
</feature>
<name>A0A9D7F7K1_9RHOO</name>
<comment type="caution">
    <text evidence="2">The sequence shown here is derived from an EMBL/GenBank/DDBJ whole genome shotgun (WGS) entry which is preliminary data.</text>
</comment>
<evidence type="ECO:0000256" key="1">
    <source>
        <dbReference type="SAM" id="MobiDB-lite"/>
    </source>
</evidence>
<gene>
    <name evidence="2" type="ORF">IPJ48_11020</name>
</gene>
<evidence type="ECO:0000313" key="3">
    <source>
        <dbReference type="Proteomes" id="UP000886602"/>
    </source>
</evidence>
<feature type="region of interest" description="Disordered" evidence="1">
    <location>
        <begin position="1"/>
        <end position="26"/>
    </location>
</feature>
<sequence>MKDEIKSQQPRRPGRPKGSKNRIKRAKPLSLAGHVQSVLKETGLEDSQINRAMIESRIINPNGRLLEQIAKGDRVRSTGGSARLMGRLATSEALASARDEMKRRVQAEAVAWAPQALDTLTKMIGGAIDCPPAVRRLACLDVLQIAGIATIGTNAPQTPGNKPVSELSADELRALLGQQRAALEKLDAGLGRVVDGEAESVH</sequence>
<dbReference type="EMBL" id="JADJNC010000016">
    <property type="protein sequence ID" value="MBK7423579.1"/>
    <property type="molecule type" value="Genomic_DNA"/>
</dbReference>
<proteinExistence type="predicted"/>
<protein>
    <submittedName>
        <fullName evidence="2">Uncharacterized protein</fullName>
    </submittedName>
</protein>
<evidence type="ECO:0000313" key="2">
    <source>
        <dbReference type="EMBL" id="MBK7423579.1"/>
    </source>
</evidence>